<evidence type="ECO:0008006" key="8">
    <source>
        <dbReference type="Google" id="ProtNLM"/>
    </source>
</evidence>
<dbReference type="EMBL" id="GG745349">
    <property type="protein sequence ID" value="KNE66169.1"/>
    <property type="molecule type" value="Genomic_DNA"/>
</dbReference>
<dbReference type="GO" id="GO:0005789">
    <property type="term" value="C:endoplasmic reticulum membrane"/>
    <property type="evidence" value="ECO:0007669"/>
    <property type="project" value="InterPro"/>
</dbReference>
<dbReference type="InterPro" id="IPR007203">
    <property type="entry name" value="ORMDL"/>
</dbReference>
<keyword evidence="2 5" id="KW-0812">Transmembrane</keyword>
<reference evidence="7" key="2">
    <citation type="submission" date="2009-11" db="EMBL/GenBank/DDBJ databases">
        <title>The Genome Sequence of Allomyces macrogynus strain ATCC 38327.</title>
        <authorList>
            <consortium name="The Broad Institute Genome Sequencing Platform"/>
            <person name="Russ C."/>
            <person name="Cuomo C."/>
            <person name="Shea T."/>
            <person name="Young S.K."/>
            <person name="Zeng Q."/>
            <person name="Koehrsen M."/>
            <person name="Haas B."/>
            <person name="Borodovsky M."/>
            <person name="Guigo R."/>
            <person name="Alvarado L."/>
            <person name="Berlin A."/>
            <person name="Borenstein D."/>
            <person name="Chen Z."/>
            <person name="Engels R."/>
            <person name="Freedman E."/>
            <person name="Gellesch M."/>
            <person name="Goldberg J."/>
            <person name="Griggs A."/>
            <person name="Gujja S."/>
            <person name="Heiman D."/>
            <person name="Hepburn T."/>
            <person name="Howarth C."/>
            <person name="Jen D."/>
            <person name="Larson L."/>
            <person name="Lewis B."/>
            <person name="Mehta T."/>
            <person name="Park D."/>
            <person name="Pearson M."/>
            <person name="Roberts A."/>
            <person name="Saif S."/>
            <person name="Shenoy N."/>
            <person name="Sisk P."/>
            <person name="Stolte C."/>
            <person name="Sykes S."/>
            <person name="Walk T."/>
            <person name="White J."/>
            <person name="Yandava C."/>
            <person name="Burger G."/>
            <person name="Gray M.W."/>
            <person name="Holland P.W.H."/>
            <person name="King N."/>
            <person name="Lang F.B.F."/>
            <person name="Roger A.J."/>
            <person name="Ruiz-Trillo I."/>
            <person name="Lander E."/>
            <person name="Nusbaum C."/>
        </authorList>
    </citation>
    <scope>NUCLEOTIDE SEQUENCE [LARGE SCALE GENOMIC DNA]</scope>
    <source>
        <strain evidence="7">ATCC 38327</strain>
    </source>
</reference>
<keyword evidence="4 5" id="KW-0472">Membrane</keyword>
<keyword evidence="3 5" id="KW-1133">Transmembrane helix</keyword>
<dbReference type="OrthoDB" id="1932233at2759"/>
<reference evidence="6 7" key="1">
    <citation type="submission" date="2009-11" db="EMBL/GenBank/DDBJ databases">
        <title>Annotation of Allomyces macrogynus ATCC 38327.</title>
        <authorList>
            <consortium name="The Broad Institute Genome Sequencing Platform"/>
            <person name="Russ C."/>
            <person name="Cuomo C."/>
            <person name="Burger G."/>
            <person name="Gray M.W."/>
            <person name="Holland P.W.H."/>
            <person name="King N."/>
            <person name="Lang F.B.F."/>
            <person name="Roger A.J."/>
            <person name="Ruiz-Trillo I."/>
            <person name="Young S.K."/>
            <person name="Zeng Q."/>
            <person name="Gargeya S."/>
            <person name="Fitzgerald M."/>
            <person name="Haas B."/>
            <person name="Abouelleil A."/>
            <person name="Alvarado L."/>
            <person name="Arachchi H.M."/>
            <person name="Berlin A."/>
            <person name="Chapman S.B."/>
            <person name="Gearin G."/>
            <person name="Goldberg J."/>
            <person name="Griggs A."/>
            <person name="Gujja S."/>
            <person name="Hansen M."/>
            <person name="Heiman D."/>
            <person name="Howarth C."/>
            <person name="Larimer J."/>
            <person name="Lui A."/>
            <person name="MacDonald P.J.P."/>
            <person name="McCowen C."/>
            <person name="Montmayeur A."/>
            <person name="Murphy C."/>
            <person name="Neiman D."/>
            <person name="Pearson M."/>
            <person name="Priest M."/>
            <person name="Roberts A."/>
            <person name="Saif S."/>
            <person name="Shea T."/>
            <person name="Sisk P."/>
            <person name="Stolte C."/>
            <person name="Sykes S."/>
            <person name="Wortman J."/>
            <person name="Nusbaum C."/>
            <person name="Birren B."/>
        </authorList>
    </citation>
    <scope>NUCLEOTIDE SEQUENCE [LARGE SCALE GENOMIC DNA]</scope>
    <source>
        <strain evidence="6 7">ATCC 38327</strain>
    </source>
</reference>
<feature type="transmembrane region" description="Helical" evidence="5">
    <location>
        <begin position="98"/>
        <end position="119"/>
    </location>
</feature>
<dbReference type="PANTHER" id="PTHR12665">
    <property type="entry name" value="ORMDL PROTEINS"/>
    <property type="match status" value="1"/>
</dbReference>
<evidence type="ECO:0000256" key="2">
    <source>
        <dbReference type="ARBA" id="ARBA00022692"/>
    </source>
</evidence>
<evidence type="ECO:0000256" key="3">
    <source>
        <dbReference type="ARBA" id="ARBA00022989"/>
    </source>
</evidence>
<protein>
    <recommendedName>
        <fullName evidence="8">ORMDL family protein</fullName>
    </recommendedName>
</protein>
<evidence type="ECO:0000256" key="1">
    <source>
        <dbReference type="ARBA" id="ARBA00004141"/>
    </source>
</evidence>
<proteinExistence type="predicted"/>
<dbReference type="VEuPathDB" id="FungiDB:AMAG_10417"/>
<dbReference type="eggNOG" id="KOG3319">
    <property type="taxonomic scope" value="Eukaryota"/>
</dbReference>
<dbReference type="Pfam" id="PF04061">
    <property type="entry name" value="ORMDL"/>
    <property type="match status" value="1"/>
</dbReference>
<evidence type="ECO:0000256" key="4">
    <source>
        <dbReference type="ARBA" id="ARBA00023136"/>
    </source>
</evidence>
<name>A0A0L0SV07_ALLM3</name>
<gene>
    <name evidence="6" type="ORF">AMAG_10417</name>
</gene>
<dbReference type="Proteomes" id="UP000054350">
    <property type="component" value="Unassembled WGS sequence"/>
</dbReference>
<dbReference type="AlphaFoldDB" id="A0A0L0SV07"/>
<keyword evidence="7" id="KW-1185">Reference proteome</keyword>
<evidence type="ECO:0000313" key="7">
    <source>
        <dbReference type="Proteomes" id="UP000054350"/>
    </source>
</evidence>
<accession>A0A0L0SV07</accession>
<dbReference type="OMA" id="STHYTHF"/>
<comment type="subcellular location">
    <subcellularLocation>
        <location evidence="1">Membrane</location>
        <topology evidence="1">Multi-pass membrane protein</topology>
    </subcellularLocation>
</comment>
<feature type="transmembrane region" description="Helical" evidence="5">
    <location>
        <begin position="6"/>
        <end position="23"/>
    </location>
</feature>
<evidence type="ECO:0000313" key="6">
    <source>
        <dbReference type="EMBL" id="KNE66169.1"/>
    </source>
</evidence>
<dbReference type="STRING" id="578462.A0A0L0SV07"/>
<organism evidence="6 7">
    <name type="scientific">Allomyces macrogynus (strain ATCC 38327)</name>
    <name type="common">Allomyces javanicus var. macrogynus</name>
    <dbReference type="NCBI Taxonomy" id="578462"/>
    <lineage>
        <taxon>Eukaryota</taxon>
        <taxon>Fungi</taxon>
        <taxon>Fungi incertae sedis</taxon>
        <taxon>Blastocladiomycota</taxon>
        <taxon>Blastocladiomycetes</taxon>
        <taxon>Blastocladiales</taxon>
        <taxon>Blastocladiaceae</taxon>
        <taxon>Allomyces</taxon>
    </lineage>
</organism>
<dbReference type="PIRSF" id="PIRSF018147">
    <property type="entry name" value="ORMDL"/>
    <property type="match status" value="1"/>
</dbReference>
<evidence type="ECO:0000256" key="5">
    <source>
        <dbReference type="SAM" id="Phobius"/>
    </source>
</evidence>
<feature type="transmembrane region" description="Helical" evidence="5">
    <location>
        <begin position="30"/>
        <end position="51"/>
    </location>
</feature>
<sequence length="137" mass="15603">MSSGSWVTTILIIFLMRLLFGIVPTFSSELAWTLTNVSFNLTSFFMFHWLIGTPFEFNQGACDGLTLWEQIDNEVQFTPAKKFFTLLPIGLFLLSTHYTHYDATTFCVNFAALLVVLIAKLPAMHRVRLFGINKVVE</sequence>